<sequence length="270" mass="28208">MSWARIMAPLSGGQGDKAAILAGAELARPFGAELAGVYTPADVADVMPWMGEGFLGGVQSTALESLKEAAQAGEKNAVAAMQACDYAKKQFISLQTPVWAGLSAESRLSDVVVFTSDPPRGRGPLAEAFQQMVADEQRPVLIAREGFKVGGVVAVAWDGGKEASRAARLALPLLEKAERVVILAAPKATSRSFDPSKLQAYYAARGVAADIDLLPDSGDAAPVLLYAAKKANAGVLVAGAFGHPRLQEFIFGGTTRTLLASDQPTLFLSH</sequence>
<accession>A0ABW3SYS6</accession>
<dbReference type="Gene3D" id="3.40.50.12370">
    <property type="match status" value="1"/>
</dbReference>
<name>A0ABW3SYS6_9CAUL</name>
<dbReference type="CDD" id="cd00293">
    <property type="entry name" value="USP-like"/>
    <property type="match status" value="1"/>
</dbReference>
<dbReference type="RefSeq" id="WP_374346448.1">
    <property type="nucleotide sequence ID" value="NZ_JBHTLQ010000006.1"/>
</dbReference>
<dbReference type="Proteomes" id="UP001597216">
    <property type="component" value="Unassembled WGS sequence"/>
</dbReference>
<keyword evidence="2" id="KW-1185">Reference proteome</keyword>
<comment type="caution">
    <text evidence="1">The sequence shown here is derived from an EMBL/GenBank/DDBJ whole genome shotgun (WGS) entry which is preliminary data.</text>
</comment>
<dbReference type="EMBL" id="JBHTLQ010000006">
    <property type="protein sequence ID" value="MFD1189828.1"/>
    <property type="molecule type" value="Genomic_DNA"/>
</dbReference>
<proteinExistence type="predicted"/>
<organism evidence="1 2">
    <name type="scientific">Phenylobacterium conjunctum</name>
    <dbReference type="NCBI Taxonomy" id="1298959"/>
    <lineage>
        <taxon>Bacteria</taxon>
        <taxon>Pseudomonadati</taxon>
        <taxon>Pseudomonadota</taxon>
        <taxon>Alphaproteobacteria</taxon>
        <taxon>Caulobacterales</taxon>
        <taxon>Caulobacteraceae</taxon>
        <taxon>Phenylobacterium</taxon>
    </lineage>
</organism>
<reference evidence="2" key="1">
    <citation type="journal article" date="2019" name="Int. J. Syst. Evol. Microbiol.">
        <title>The Global Catalogue of Microorganisms (GCM) 10K type strain sequencing project: providing services to taxonomists for standard genome sequencing and annotation.</title>
        <authorList>
            <consortium name="The Broad Institute Genomics Platform"/>
            <consortium name="The Broad Institute Genome Sequencing Center for Infectious Disease"/>
            <person name="Wu L."/>
            <person name="Ma J."/>
        </authorList>
    </citation>
    <scope>NUCLEOTIDE SEQUENCE [LARGE SCALE GENOMIC DNA]</scope>
    <source>
        <strain evidence="2">CCUG 55074</strain>
    </source>
</reference>
<evidence type="ECO:0000313" key="2">
    <source>
        <dbReference type="Proteomes" id="UP001597216"/>
    </source>
</evidence>
<protein>
    <submittedName>
        <fullName evidence="1">Universal stress protein</fullName>
    </submittedName>
</protein>
<gene>
    <name evidence="1" type="ORF">ACFQ27_04490</name>
</gene>
<dbReference type="SUPFAM" id="SSF52402">
    <property type="entry name" value="Adenine nucleotide alpha hydrolases-like"/>
    <property type="match status" value="2"/>
</dbReference>
<evidence type="ECO:0000313" key="1">
    <source>
        <dbReference type="EMBL" id="MFD1189828.1"/>
    </source>
</evidence>